<evidence type="ECO:0000313" key="6">
    <source>
        <dbReference type="Proteomes" id="UP000191905"/>
    </source>
</evidence>
<dbReference type="EMBL" id="MDET01000001">
    <property type="protein sequence ID" value="OQM77669.1"/>
    <property type="molecule type" value="Genomic_DNA"/>
</dbReference>
<feature type="transmembrane region" description="Helical" evidence="3">
    <location>
        <begin position="70"/>
        <end position="92"/>
    </location>
</feature>
<accession>A0A1V8RX03</accession>
<keyword evidence="5" id="KW-0808">Transferase</keyword>
<dbReference type="STRING" id="1873176.BFN67_01720"/>
<dbReference type="Pfam" id="PF02397">
    <property type="entry name" value="Bac_transf"/>
    <property type="match status" value="1"/>
</dbReference>
<keyword evidence="3" id="KW-0812">Transmembrane</keyword>
<comment type="similarity">
    <text evidence="1">Belongs to the bacterial sugar transferase family.</text>
</comment>
<keyword evidence="2" id="KW-0270">Exopolysaccharide synthesis</keyword>
<dbReference type="AlphaFoldDB" id="A0A1V8RX03"/>
<proteinExistence type="inferred from homology"/>
<dbReference type="PANTHER" id="PTHR30576:SF0">
    <property type="entry name" value="UNDECAPRENYL-PHOSPHATE N-ACETYLGALACTOSAMINYL 1-PHOSPHATE TRANSFERASE-RELATED"/>
    <property type="match status" value="1"/>
</dbReference>
<feature type="transmembrane region" description="Helical" evidence="3">
    <location>
        <begin position="36"/>
        <end position="58"/>
    </location>
</feature>
<evidence type="ECO:0000256" key="2">
    <source>
        <dbReference type="ARBA" id="ARBA00023169"/>
    </source>
</evidence>
<feature type="transmembrane region" description="Helical" evidence="3">
    <location>
        <begin position="12"/>
        <end position="30"/>
    </location>
</feature>
<evidence type="ECO:0000256" key="1">
    <source>
        <dbReference type="ARBA" id="ARBA00006464"/>
    </source>
</evidence>
<comment type="caution">
    <text evidence="5">The sequence shown here is derived from an EMBL/GenBank/DDBJ whole genome shotgun (WGS) entry which is preliminary data.</text>
</comment>
<keyword evidence="6" id="KW-1185">Reference proteome</keyword>
<reference evidence="5 6" key="1">
    <citation type="journal article" date="2016" name="Int. J. Syst. Evol. Microbiol.">
        <title>Pseudaminobacter manganicus sp. nov., isolated from sludge of a manganese mine.</title>
        <authorList>
            <person name="Li J."/>
            <person name="Huang J."/>
            <person name="Liao S."/>
            <person name="Wang G."/>
        </authorList>
    </citation>
    <scope>NUCLEOTIDE SEQUENCE [LARGE SCALE GENOMIC DNA]</scope>
    <source>
        <strain evidence="5 6">JH-7</strain>
    </source>
</reference>
<dbReference type="PANTHER" id="PTHR30576">
    <property type="entry name" value="COLANIC BIOSYNTHESIS UDP-GLUCOSE LIPID CARRIER TRANSFERASE"/>
    <property type="match status" value="1"/>
</dbReference>
<dbReference type="GO" id="GO:0000271">
    <property type="term" value="P:polysaccharide biosynthetic process"/>
    <property type="evidence" value="ECO:0007669"/>
    <property type="project" value="UniProtKB-KW"/>
</dbReference>
<gene>
    <name evidence="5" type="ORF">BFN67_01720</name>
</gene>
<evidence type="ECO:0000313" key="5">
    <source>
        <dbReference type="EMBL" id="OQM77669.1"/>
    </source>
</evidence>
<feature type="domain" description="Bacterial sugar transferase" evidence="4">
    <location>
        <begin position="224"/>
        <end position="410"/>
    </location>
</feature>
<evidence type="ECO:0000256" key="3">
    <source>
        <dbReference type="SAM" id="Phobius"/>
    </source>
</evidence>
<keyword evidence="3" id="KW-1133">Transmembrane helix</keyword>
<protein>
    <submittedName>
        <fullName evidence="5">Polyprenyl glycosylphosphotransferase</fullName>
    </submittedName>
</protein>
<dbReference type="Proteomes" id="UP000191905">
    <property type="component" value="Unassembled WGS sequence"/>
</dbReference>
<name>A0A1V8RX03_9HYPH</name>
<feature type="transmembrane region" description="Helical" evidence="3">
    <location>
        <begin position="98"/>
        <end position="118"/>
    </location>
</feature>
<organism evidence="5 6">
    <name type="scientific">Manganibacter manganicus</name>
    <dbReference type="NCBI Taxonomy" id="1873176"/>
    <lineage>
        <taxon>Bacteria</taxon>
        <taxon>Pseudomonadati</taxon>
        <taxon>Pseudomonadota</taxon>
        <taxon>Alphaproteobacteria</taxon>
        <taxon>Hyphomicrobiales</taxon>
        <taxon>Phyllobacteriaceae</taxon>
        <taxon>Manganibacter</taxon>
    </lineage>
</organism>
<keyword evidence="3" id="KW-0472">Membrane</keyword>
<dbReference type="GO" id="GO:0016780">
    <property type="term" value="F:phosphotransferase activity, for other substituted phosphate groups"/>
    <property type="evidence" value="ECO:0007669"/>
    <property type="project" value="TreeGrafter"/>
</dbReference>
<feature type="transmembrane region" description="Helical" evidence="3">
    <location>
        <begin position="230"/>
        <end position="250"/>
    </location>
</feature>
<evidence type="ECO:0000259" key="4">
    <source>
        <dbReference type="Pfam" id="PF02397"/>
    </source>
</evidence>
<dbReference type="InterPro" id="IPR003362">
    <property type="entry name" value="Bact_transf"/>
</dbReference>
<sequence>MRHPLLRLRYQLLGGMLAAVGLPFFIRLAIDWQGAVVITVQVTIMAGVAAHLVGYMIYKRLDVFPGVATFSTILPAFAISYGLVFLLIFFLRLDYSRFQAGASFLISSSWYFGLSVFIRRLEPYRLAMIPQGDVERLMQVKGVVWEHLASPDARLGRVQGVVADLRADLPEAWERFITGCVLAGLPVYNVKQTLESLTGRVAIEHLSENTLGSLNPNQVYFSVKQTIDRLGALVVLVLAAPLLLIIALAIRLESPGPALFRQERMGYRGKTFTLYKFRTMQAEDKRGISDKEKAVTHEGDPRITRLGRFLRRTRLDELPQAINILRGEMSWIGPRPEPAVLSRWYEVELPFYRYRYIVHPGVTGWAQVNQGHVNGLDKAHEKLYYDFYYIKNFSPWLDLVVALRTIRTMLTGFGAK</sequence>